<organism evidence="2 3">
    <name type="scientific">Pedobacter cryoconitis</name>
    <dbReference type="NCBI Taxonomy" id="188932"/>
    <lineage>
        <taxon>Bacteria</taxon>
        <taxon>Pseudomonadati</taxon>
        <taxon>Bacteroidota</taxon>
        <taxon>Sphingobacteriia</taxon>
        <taxon>Sphingobacteriales</taxon>
        <taxon>Sphingobacteriaceae</taxon>
        <taxon>Pedobacter</taxon>
    </lineage>
</organism>
<evidence type="ECO:0008006" key="4">
    <source>
        <dbReference type="Google" id="ProtNLM"/>
    </source>
</evidence>
<name>A0A7W8ZLK4_9SPHI</name>
<dbReference type="RefSeq" id="WP_183881609.1">
    <property type="nucleotide sequence ID" value="NZ_JACHCD010000003.1"/>
</dbReference>
<protein>
    <recommendedName>
        <fullName evidence="4">DUF4280 domain-containing protein</fullName>
    </recommendedName>
</protein>
<dbReference type="EMBL" id="JACHCE010000002">
    <property type="protein sequence ID" value="MBB5636269.1"/>
    <property type="molecule type" value="Genomic_DNA"/>
</dbReference>
<evidence type="ECO:0000256" key="1">
    <source>
        <dbReference type="SAM" id="MobiDB-lite"/>
    </source>
</evidence>
<evidence type="ECO:0000313" key="2">
    <source>
        <dbReference type="EMBL" id="MBB5636269.1"/>
    </source>
</evidence>
<feature type="region of interest" description="Disordered" evidence="1">
    <location>
        <begin position="146"/>
        <end position="165"/>
    </location>
</feature>
<accession>A0A7W8ZLK4</accession>
<dbReference type="AlphaFoldDB" id="A0A7W8ZLK4"/>
<comment type="caution">
    <text evidence="2">The sequence shown here is derived from an EMBL/GenBank/DDBJ whole genome shotgun (WGS) entry which is preliminary data.</text>
</comment>
<reference evidence="2 3" key="1">
    <citation type="submission" date="2020-08" db="EMBL/GenBank/DDBJ databases">
        <title>Genomic Encyclopedia of Type Strains, Phase IV (KMG-V): Genome sequencing to study the core and pangenomes of soil and plant-associated prokaryotes.</title>
        <authorList>
            <person name="Whitman W."/>
        </authorList>
    </citation>
    <scope>NUCLEOTIDE SEQUENCE [LARGE SCALE GENOMIC DNA]</scope>
    <source>
        <strain evidence="2 3">S3M1</strain>
    </source>
</reference>
<dbReference type="InterPro" id="IPR025460">
    <property type="entry name" value="DUF4280"/>
</dbReference>
<proteinExistence type="predicted"/>
<evidence type="ECO:0000313" key="3">
    <source>
        <dbReference type="Proteomes" id="UP000537204"/>
    </source>
</evidence>
<dbReference type="Proteomes" id="UP000537204">
    <property type="component" value="Unassembled WGS sequence"/>
</dbReference>
<gene>
    <name evidence="2" type="ORF">HDE68_002157</name>
</gene>
<dbReference type="Pfam" id="PF14107">
    <property type="entry name" value="DUF4280"/>
    <property type="match status" value="1"/>
</dbReference>
<sequence length="165" mass="17849">MAEKHLVVQGATCLCNFGTAPDKLKVLTHKREFANDKDSGKKLIASNKDIGSTLEKNTFGNCAKQLMKPCTAIITEWTGFYEKTTLTNGGKILLEDSKATCPVGGKDCILIIDHGQTAELSKQTMQRAKPAVSKALNPAVDLEELTQPQFNDAGNTEKAITNPQV</sequence>